<proteinExistence type="predicted"/>
<dbReference type="Proteomes" id="UP000814140">
    <property type="component" value="Unassembled WGS sequence"/>
</dbReference>
<keyword evidence="2" id="KW-1185">Reference proteome</keyword>
<protein>
    <submittedName>
        <fullName evidence="1">Uncharacterized protein</fullName>
    </submittedName>
</protein>
<evidence type="ECO:0000313" key="2">
    <source>
        <dbReference type="Proteomes" id="UP000814140"/>
    </source>
</evidence>
<name>A0ACB8SQ16_9AGAM</name>
<dbReference type="EMBL" id="MU277233">
    <property type="protein sequence ID" value="KAI0058674.1"/>
    <property type="molecule type" value="Genomic_DNA"/>
</dbReference>
<reference evidence="1" key="2">
    <citation type="journal article" date="2022" name="New Phytol.">
        <title>Evolutionary transition to the ectomycorrhizal habit in the genomes of a hyperdiverse lineage of mushroom-forming fungi.</title>
        <authorList>
            <person name="Looney B."/>
            <person name="Miyauchi S."/>
            <person name="Morin E."/>
            <person name="Drula E."/>
            <person name="Courty P.E."/>
            <person name="Kohler A."/>
            <person name="Kuo A."/>
            <person name="LaButti K."/>
            <person name="Pangilinan J."/>
            <person name="Lipzen A."/>
            <person name="Riley R."/>
            <person name="Andreopoulos W."/>
            <person name="He G."/>
            <person name="Johnson J."/>
            <person name="Nolan M."/>
            <person name="Tritt A."/>
            <person name="Barry K.W."/>
            <person name="Grigoriev I.V."/>
            <person name="Nagy L.G."/>
            <person name="Hibbett D."/>
            <person name="Henrissat B."/>
            <person name="Matheny P.B."/>
            <person name="Labbe J."/>
            <person name="Martin F.M."/>
        </authorList>
    </citation>
    <scope>NUCLEOTIDE SEQUENCE</scope>
    <source>
        <strain evidence="1">HHB10654</strain>
    </source>
</reference>
<evidence type="ECO:0000313" key="1">
    <source>
        <dbReference type="EMBL" id="KAI0058674.1"/>
    </source>
</evidence>
<sequence>MASTRYAPLPNPRASPDAEREMDDAFDDDYSDHGENTPLTIDHPSTSPTLRVFTDNPPQEASTGVYDFERDYDCPPPGSPPDPSSFAFPNNYGNSNGQIPTSPIARAPRPSFLRRAVGAVLPSYYQRVPAESRAIGGGIDNDGVFANVTAKPSRAVQMRTENGDVYMVPEDVQAEAPPSYAAASADAAPAYWETTVHAPSATDLNGDMIVDELPTGSLITFFFTALVSWFFQLPGFILTYLLHGTHAGKFGSQAGLALTLIQYGFGATMNSDYPGMDSGAQEGDMGMGLGLGAPFPDMRSLADLPPPYVGHEWVSFILMTIGWFLLLTSLVGYFRVKRFEMSVRASRSRGPAPLSTEDLERDRVMRRNLEEVFGITIAEESVTQTTEHAPPSVTPRALDMGEARREEELRLEADLRAAGLL</sequence>
<gene>
    <name evidence="1" type="ORF">BV25DRAFT_1810491</name>
</gene>
<accession>A0ACB8SQ16</accession>
<comment type="caution">
    <text evidence="1">The sequence shown here is derived from an EMBL/GenBank/DDBJ whole genome shotgun (WGS) entry which is preliminary data.</text>
</comment>
<reference evidence="1" key="1">
    <citation type="submission" date="2021-03" db="EMBL/GenBank/DDBJ databases">
        <authorList>
            <consortium name="DOE Joint Genome Institute"/>
            <person name="Ahrendt S."/>
            <person name="Looney B.P."/>
            <person name="Miyauchi S."/>
            <person name="Morin E."/>
            <person name="Drula E."/>
            <person name="Courty P.E."/>
            <person name="Chicoki N."/>
            <person name="Fauchery L."/>
            <person name="Kohler A."/>
            <person name="Kuo A."/>
            <person name="Labutti K."/>
            <person name="Pangilinan J."/>
            <person name="Lipzen A."/>
            <person name="Riley R."/>
            <person name="Andreopoulos W."/>
            <person name="He G."/>
            <person name="Johnson J."/>
            <person name="Barry K.W."/>
            <person name="Grigoriev I.V."/>
            <person name="Nagy L."/>
            <person name="Hibbett D."/>
            <person name="Henrissat B."/>
            <person name="Matheny P.B."/>
            <person name="Labbe J."/>
            <person name="Martin F."/>
        </authorList>
    </citation>
    <scope>NUCLEOTIDE SEQUENCE</scope>
    <source>
        <strain evidence="1">HHB10654</strain>
    </source>
</reference>
<organism evidence="1 2">
    <name type="scientific">Artomyces pyxidatus</name>
    <dbReference type="NCBI Taxonomy" id="48021"/>
    <lineage>
        <taxon>Eukaryota</taxon>
        <taxon>Fungi</taxon>
        <taxon>Dikarya</taxon>
        <taxon>Basidiomycota</taxon>
        <taxon>Agaricomycotina</taxon>
        <taxon>Agaricomycetes</taxon>
        <taxon>Russulales</taxon>
        <taxon>Auriscalpiaceae</taxon>
        <taxon>Artomyces</taxon>
    </lineage>
</organism>